<dbReference type="Gene3D" id="3.30.70.2060">
    <property type="match status" value="1"/>
</dbReference>
<keyword evidence="3" id="KW-1185">Reference proteome</keyword>
<dbReference type="PANTHER" id="PTHR41247">
    <property type="entry name" value="HTH-TYPE TRANSCRIPTIONAL REPRESSOR YCNK"/>
    <property type="match status" value="1"/>
</dbReference>
<dbReference type="Proteomes" id="UP001215231">
    <property type="component" value="Chromosome"/>
</dbReference>
<gene>
    <name evidence="2" type="ORF">H3N35_02885</name>
</gene>
<evidence type="ECO:0000313" key="3">
    <source>
        <dbReference type="Proteomes" id="UP001215231"/>
    </source>
</evidence>
<reference evidence="2 3" key="1">
    <citation type="journal article" date="2022" name="Mar. Drugs">
        <title>Bioassay-Guided Fractionation Leads to the Detection of Cholic Acid Generated by the Rare Thalassomonas sp.</title>
        <authorList>
            <person name="Pheiffer F."/>
            <person name="Schneider Y.K."/>
            <person name="Hansen E.H."/>
            <person name="Andersen J.H."/>
            <person name="Isaksson J."/>
            <person name="Busche T."/>
            <person name="R C."/>
            <person name="Kalinowski J."/>
            <person name="Zyl L.V."/>
            <person name="Trindade M."/>
        </authorList>
    </citation>
    <scope>NUCLEOTIDE SEQUENCE [LARGE SCALE GENOMIC DNA]</scope>
    <source>
        <strain evidence="2 3">A5K-61T</strain>
    </source>
</reference>
<dbReference type="RefSeq" id="WP_274052726.1">
    <property type="nucleotide sequence ID" value="NZ_CP059693.1"/>
</dbReference>
<feature type="chain" id="PRO_5047234447" evidence="1">
    <location>
        <begin position="20"/>
        <end position="166"/>
    </location>
</feature>
<dbReference type="EMBL" id="CP059693">
    <property type="protein sequence ID" value="WDE12445.1"/>
    <property type="molecule type" value="Genomic_DNA"/>
</dbReference>
<proteinExistence type="predicted"/>
<organism evidence="2 3">
    <name type="scientific">Thalassomonas haliotis</name>
    <dbReference type="NCBI Taxonomy" id="485448"/>
    <lineage>
        <taxon>Bacteria</taxon>
        <taxon>Pseudomonadati</taxon>
        <taxon>Pseudomonadota</taxon>
        <taxon>Gammaproteobacteria</taxon>
        <taxon>Alteromonadales</taxon>
        <taxon>Colwelliaceae</taxon>
        <taxon>Thalassomonas</taxon>
    </lineage>
</organism>
<evidence type="ECO:0000313" key="2">
    <source>
        <dbReference type="EMBL" id="WDE12445.1"/>
    </source>
</evidence>
<evidence type="ECO:0000256" key="1">
    <source>
        <dbReference type="SAM" id="SignalP"/>
    </source>
</evidence>
<keyword evidence="1" id="KW-0732">Signal</keyword>
<feature type="signal peptide" evidence="1">
    <location>
        <begin position="1"/>
        <end position="19"/>
    </location>
</feature>
<dbReference type="InterPro" id="IPR008719">
    <property type="entry name" value="N2O_reductase_NosL"/>
</dbReference>
<dbReference type="Pfam" id="PF05573">
    <property type="entry name" value="NosL"/>
    <property type="match status" value="1"/>
</dbReference>
<dbReference type="PROSITE" id="PS51257">
    <property type="entry name" value="PROKAR_LIPOPROTEIN"/>
    <property type="match status" value="1"/>
</dbReference>
<accession>A0ABY7VHC6</accession>
<dbReference type="Gene3D" id="3.30.70.2050">
    <property type="match status" value="1"/>
</dbReference>
<dbReference type="SUPFAM" id="SSF160387">
    <property type="entry name" value="NosL/MerB-like"/>
    <property type="match status" value="1"/>
</dbReference>
<dbReference type="PANTHER" id="PTHR41247:SF1">
    <property type="entry name" value="HTH-TYPE TRANSCRIPTIONAL REPRESSOR YCNK"/>
    <property type="match status" value="1"/>
</dbReference>
<sequence length="166" mass="18579">MKKLVSCYFSVFLSLLLLASCGGDDKQQLMVQKAVAIESGEECHLCGMIITNFAGPKGELYRKEQGETVFKFCSTRDMFSYYLDPENQRNVSVIYVHDMSKMPWEAPDDGYFIDAKSAWFVAGSNKSGAMGKTLASFGKQEDARAFAKEYGGKVINFEQVKRSVLM</sequence>
<name>A0ABY7VHC6_9GAMM</name>
<protein>
    <submittedName>
        <fullName evidence="2">Nitrous oxide reductase accessory protein NosL</fullName>
    </submittedName>
</protein>